<name>A0AAE1DD26_9GAST</name>
<comment type="caution">
    <text evidence="1">The sequence shown here is derived from an EMBL/GenBank/DDBJ whole genome shotgun (WGS) entry which is preliminary data.</text>
</comment>
<protein>
    <submittedName>
        <fullName evidence="1">Uncharacterized protein</fullName>
    </submittedName>
</protein>
<evidence type="ECO:0000313" key="1">
    <source>
        <dbReference type="EMBL" id="KAK3764968.1"/>
    </source>
</evidence>
<keyword evidence="2" id="KW-1185">Reference proteome</keyword>
<organism evidence="1 2">
    <name type="scientific">Elysia crispata</name>
    <name type="common">lettuce slug</name>
    <dbReference type="NCBI Taxonomy" id="231223"/>
    <lineage>
        <taxon>Eukaryota</taxon>
        <taxon>Metazoa</taxon>
        <taxon>Spiralia</taxon>
        <taxon>Lophotrochozoa</taxon>
        <taxon>Mollusca</taxon>
        <taxon>Gastropoda</taxon>
        <taxon>Heterobranchia</taxon>
        <taxon>Euthyneura</taxon>
        <taxon>Panpulmonata</taxon>
        <taxon>Sacoglossa</taxon>
        <taxon>Placobranchoidea</taxon>
        <taxon>Plakobranchidae</taxon>
        <taxon>Elysia</taxon>
    </lineage>
</organism>
<evidence type="ECO:0000313" key="2">
    <source>
        <dbReference type="Proteomes" id="UP001283361"/>
    </source>
</evidence>
<dbReference type="EMBL" id="JAWDGP010004362">
    <property type="protein sequence ID" value="KAK3764968.1"/>
    <property type="molecule type" value="Genomic_DNA"/>
</dbReference>
<gene>
    <name evidence="1" type="ORF">RRG08_011055</name>
</gene>
<proteinExistence type="predicted"/>
<dbReference type="Proteomes" id="UP001283361">
    <property type="component" value="Unassembled WGS sequence"/>
</dbReference>
<dbReference type="AlphaFoldDB" id="A0AAE1DD26"/>
<reference evidence="1" key="1">
    <citation type="journal article" date="2023" name="G3 (Bethesda)">
        <title>A reference genome for the long-term kleptoplast-retaining sea slug Elysia crispata morphotype clarki.</title>
        <authorList>
            <person name="Eastman K.E."/>
            <person name="Pendleton A.L."/>
            <person name="Shaikh M.A."/>
            <person name="Suttiyut T."/>
            <person name="Ogas R."/>
            <person name="Tomko P."/>
            <person name="Gavelis G."/>
            <person name="Widhalm J.R."/>
            <person name="Wisecaver J.H."/>
        </authorList>
    </citation>
    <scope>NUCLEOTIDE SEQUENCE</scope>
    <source>
        <strain evidence="1">ECLA1</strain>
    </source>
</reference>
<sequence length="218" mass="25002">MNISYDGHKVFILYSLVTETKREVLFITTICKSDKREKTFSRRSTITKANCTQGQRLLGGISSDRDKGRVNIGPLNWFKIPDSEAGRNACEAKIFVSKQQNFLTKKGGKFGPLGNFQIYVDIGCLGQVEKIRRPIEDVIHVPMKRECKHAMDADLQSLRRHREERVPFVYLNSLLRRLFNKFSNSGQPLFKRAYRAGPTFRPENLHTSHLLASVWTLG</sequence>
<accession>A0AAE1DD26</accession>